<dbReference type="EMBL" id="JBHUGZ010000006">
    <property type="protein sequence ID" value="MFD1982611.1"/>
    <property type="molecule type" value="Genomic_DNA"/>
</dbReference>
<keyword evidence="3" id="KW-1185">Reference proteome</keyword>
<sequence length="82" mass="9306">MGVTGLSRAGKTCFIIGLGPQSDPWRATATVSRRRKSGHVARAFLEQQPDDAVPRFQYEDHNRRPVNDRAWPDRRAPFRNCG</sequence>
<evidence type="ECO:0000313" key="3">
    <source>
        <dbReference type="Proteomes" id="UP001597405"/>
    </source>
</evidence>
<evidence type="ECO:0000256" key="1">
    <source>
        <dbReference type="SAM" id="MobiDB-lite"/>
    </source>
</evidence>
<proteinExistence type="predicted"/>
<organism evidence="2 3">
    <name type="scientific">Mesorhizobium newzealandense</name>
    <dbReference type="NCBI Taxonomy" id="1300302"/>
    <lineage>
        <taxon>Bacteria</taxon>
        <taxon>Pseudomonadati</taxon>
        <taxon>Pseudomonadota</taxon>
        <taxon>Alphaproteobacteria</taxon>
        <taxon>Hyphomicrobiales</taxon>
        <taxon>Phyllobacteriaceae</taxon>
        <taxon>Mesorhizobium</taxon>
    </lineage>
</organism>
<evidence type="ECO:0000313" key="2">
    <source>
        <dbReference type="EMBL" id="MFD1982611.1"/>
    </source>
</evidence>
<dbReference type="Proteomes" id="UP001597405">
    <property type="component" value="Unassembled WGS sequence"/>
</dbReference>
<dbReference type="RefSeq" id="WP_379095671.1">
    <property type="nucleotide sequence ID" value="NZ_JBHUGZ010000006.1"/>
</dbReference>
<accession>A0ABW4U6P0</accession>
<feature type="compositionally biased region" description="Basic and acidic residues" evidence="1">
    <location>
        <begin position="57"/>
        <end position="76"/>
    </location>
</feature>
<dbReference type="Pfam" id="PF04317">
    <property type="entry name" value="DUF463"/>
    <property type="match status" value="1"/>
</dbReference>
<reference evidence="3" key="1">
    <citation type="journal article" date="2019" name="Int. J. Syst. Evol. Microbiol.">
        <title>The Global Catalogue of Microorganisms (GCM) 10K type strain sequencing project: providing services to taxonomists for standard genome sequencing and annotation.</title>
        <authorList>
            <consortium name="The Broad Institute Genomics Platform"/>
            <consortium name="The Broad Institute Genome Sequencing Center for Infectious Disease"/>
            <person name="Wu L."/>
            <person name="Ma J."/>
        </authorList>
    </citation>
    <scope>NUCLEOTIDE SEQUENCE [LARGE SCALE GENOMIC DNA]</scope>
    <source>
        <strain evidence="3">CGMCC 1.16225</strain>
    </source>
</reference>
<name>A0ABW4U6P0_9HYPH</name>
<dbReference type="InterPro" id="IPR007413">
    <property type="entry name" value="YcjX-like"/>
</dbReference>
<feature type="region of interest" description="Disordered" evidence="1">
    <location>
        <begin position="42"/>
        <end position="82"/>
    </location>
</feature>
<protein>
    <submittedName>
        <fullName evidence="2">YcjX family protein</fullName>
    </submittedName>
</protein>
<comment type="caution">
    <text evidence="2">The sequence shown here is derived from an EMBL/GenBank/DDBJ whole genome shotgun (WGS) entry which is preliminary data.</text>
</comment>
<gene>
    <name evidence="2" type="ORF">ACFSOZ_07960</name>
</gene>